<keyword evidence="2" id="KW-1185">Reference proteome</keyword>
<dbReference type="RefSeq" id="YP_010750778.1">
    <property type="nucleotide sequence ID" value="NC_073362.1"/>
</dbReference>
<evidence type="ECO:0000313" key="2">
    <source>
        <dbReference type="Proteomes" id="UP000827716"/>
    </source>
</evidence>
<sequence length="129" mass="14468">MPVRSRGDAVRYYHYTCEHAAEKITAAGVIVPARQPFLLDIHLSWFTPIPTRDRNALGLTSRSLRCDRMEAIFVVDADDAHLIAPWEELKAVADFAPLLPRARVLESIKGTRPALWAVAGAPVRARRLR</sequence>
<gene>
    <name evidence="1" type="primary">50</name>
    <name evidence="1" type="ORF">SEA_KOZIE_50</name>
</gene>
<organism evidence="1 2">
    <name type="scientific">Microbacterium phage Kozie</name>
    <dbReference type="NCBI Taxonomy" id="2885981"/>
    <lineage>
        <taxon>Viruses</taxon>
        <taxon>Duplodnaviria</taxon>
        <taxon>Heunggongvirae</taxon>
        <taxon>Uroviricota</taxon>
        <taxon>Caudoviricetes</taxon>
        <taxon>Kutznervirinae</taxon>
        <taxon>Kozievirus</taxon>
        <taxon>Kozievirus kozie</taxon>
    </lineage>
</organism>
<dbReference type="GeneID" id="80004433"/>
<protein>
    <submittedName>
        <fullName evidence="1">Uncharacterized protein</fullName>
    </submittedName>
</protein>
<name>A0AAE9C375_9CAUD</name>
<proteinExistence type="predicted"/>
<dbReference type="KEGG" id="vg:80004433"/>
<dbReference type="EMBL" id="OK040792">
    <property type="protein sequence ID" value="UDL16246.1"/>
    <property type="molecule type" value="Genomic_DNA"/>
</dbReference>
<dbReference type="Proteomes" id="UP000827716">
    <property type="component" value="Segment"/>
</dbReference>
<reference evidence="1" key="1">
    <citation type="submission" date="2021-09" db="EMBL/GenBank/DDBJ databases">
        <authorList>
            <person name="Colton S."/>
            <person name="McKinney A."/>
            <person name="Ashley L."/>
            <person name="Annie C."/>
            <person name="Elissa F."/>
            <person name="Lindsey D."/>
            <person name="Brady H."/>
            <person name="Batt M.A."/>
            <person name="Denae B."/>
            <person name="Molloy S.D."/>
            <person name="Garlena R.A."/>
            <person name="Russell D.A."/>
            <person name="Jacobs-Sera D."/>
            <person name="Hatfull G.F."/>
        </authorList>
    </citation>
    <scope>NUCLEOTIDE SEQUENCE</scope>
</reference>
<accession>A0AAE9C375</accession>
<evidence type="ECO:0000313" key="1">
    <source>
        <dbReference type="EMBL" id="UDL16246.1"/>
    </source>
</evidence>